<comment type="caution">
    <text evidence="1">The sequence shown here is derived from an EMBL/GenBank/DDBJ whole genome shotgun (WGS) entry which is preliminary data.</text>
</comment>
<reference evidence="1" key="1">
    <citation type="journal article" date="2015" name="Nature">
        <title>Complex archaea that bridge the gap between prokaryotes and eukaryotes.</title>
        <authorList>
            <person name="Spang A."/>
            <person name="Saw J.H."/>
            <person name="Jorgensen S.L."/>
            <person name="Zaremba-Niedzwiedzka K."/>
            <person name="Martijn J."/>
            <person name="Lind A.E."/>
            <person name="van Eijk R."/>
            <person name="Schleper C."/>
            <person name="Guy L."/>
            <person name="Ettema T.J."/>
        </authorList>
    </citation>
    <scope>NUCLEOTIDE SEQUENCE</scope>
</reference>
<accession>A0A0F9FIK9</accession>
<dbReference type="AlphaFoldDB" id="A0A0F9FIK9"/>
<sequence length="91" mass="10423">EPYPSKSSEDRQNWLQYNENLYYQTGGVPRSIATSDGTSEVGGKMGHVIFEPIYTKEQIDLEDDLWIQQSIEITFNRPPSLSIQKISPVLF</sequence>
<proteinExistence type="predicted"/>
<gene>
    <name evidence="1" type="ORF">LCGC14_2026510</name>
</gene>
<evidence type="ECO:0000313" key="1">
    <source>
        <dbReference type="EMBL" id="KKL78266.1"/>
    </source>
</evidence>
<organism evidence="1">
    <name type="scientific">marine sediment metagenome</name>
    <dbReference type="NCBI Taxonomy" id="412755"/>
    <lineage>
        <taxon>unclassified sequences</taxon>
        <taxon>metagenomes</taxon>
        <taxon>ecological metagenomes</taxon>
    </lineage>
</organism>
<protein>
    <submittedName>
        <fullName evidence="1">Uncharacterized protein</fullName>
    </submittedName>
</protein>
<name>A0A0F9FIK9_9ZZZZ</name>
<dbReference type="EMBL" id="LAZR01023513">
    <property type="protein sequence ID" value="KKL78266.1"/>
    <property type="molecule type" value="Genomic_DNA"/>
</dbReference>
<feature type="non-terminal residue" evidence="1">
    <location>
        <position position="1"/>
    </location>
</feature>